<keyword evidence="2" id="KW-1185">Reference proteome</keyword>
<accession>A0A1J1I7H0</accession>
<evidence type="ECO:0000313" key="2">
    <source>
        <dbReference type="Proteomes" id="UP000183832"/>
    </source>
</evidence>
<dbReference type="EMBL" id="CVRI01000038">
    <property type="protein sequence ID" value="CRK94361.1"/>
    <property type="molecule type" value="Genomic_DNA"/>
</dbReference>
<sequence>MVKHEKNIQLQRLNEQKSKNIILNRVECNWFVVCWFKYPTIYGYESSWCRIQMEMKKIRYS</sequence>
<proteinExistence type="predicted"/>
<evidence type="ECO:0000313" key="1">
    <source>
        <dbReference type="EMBL" id="CRK94361.1"/>
    </source>
</evidence>
<protein>
    <submittedName>
        <fullName evidence="1">CLUMA_CG007875, isoform A</fullName>
    </submittedName>
</protein>
<reference evidence="1 2" key="1">
    <citation type="submission" date="2015-04" db="EMBL/GenBank/DDBJ databases">
        <authorList>
            <person name="Syromyatnikov M.Y."/>
            <person name="Popov V.N."/>
        </authorList>
    </citation>
    <scope>NUCLEOTIDE SEQUENCE [LARGE SCALE GENOMIC DNA]</scope>
</reference>
<organism evidence="1 2">
    <name type="scientific">Clunio marinus</name>
    <dbReference type="NCBI Taxonomy" id="568069"/>
    <lineage>
        <taxon>Eukaryota</taxon>
        <taxon>Metazoa</taxon>
        <taxon>Ecdysozoa</taxon>
        <taxon>Arthropoda</taxon>
        <taxon>Hexapoda</taxon>
        <taxon>Insecta</taxon>
        <taxon>Pterygota</taxon>
        <taxon>Neoptera</taxon>
        <taxon>Endopterygota</taxon>
        <taxon>Diptera</taxon>
        <taxon>Nematocera</taxon>
        <taxon>Chironomoidea</taxon>
        <taxon>Chironomidae</taxon>
        <taxon>Clunio</taxon>
    </lineage>
</organism>
<dbReference type="Proteomes" id="UP000183832">
    <property type="component" value="Unassembled WGS sequence"/>
</dbReference>
<name>A0A1J1I7H0_9DIPT</name>
<gene>
    <name evidence="1" type="ORF">CLUMA_CG007875</name>
</gene>
<dbReference type="AlphaFoldDB" id="A0A1J1I7H0"/>